<name>R7Q6R7_CHOCR</name>
<dbReference type="KEGG" id="ccp:CHC_T00002937001"/>
<dbReference type="Gramene" id="CDF34237">
    <property type="protein sequence ID" value="CDF34237"/>
    <property type="gene ID" value="CHC_T00002937001"/>
</dbReference>
<evidence type="ECO:0000313" key="2">
    <source>
        <dbReference type="Proteomes" id="UP000012073"/>
    </source>
</evidence>
<organism evidence="1 2">
    <name type="scientific">Chondrus crispus</name>
    <name type="common">Carrageen Irish moss</name>
    <name type="synonym">Polymorpha crispa</name>
    <dbReference type="NCBI Taxonomy" id="2769"/>
    <lineage>
        <taxon>Eukaryota</taxon>
        <taxon>Rhodophyta</taxon>
        <taxon>Florideophyceae</taxon>
        <taxon>Rhodymeniophycidae</taxon>
        <taxon>Gigartinales</taxon>
        <taxon>Gigartinaceae</taxon>
        <taxon>Chondrus</taxon>
    </lineage>
</organism>
<dbReference type="Proteomes" id="UP000012073">
    <property type="component" value="Unassembled WGS sequence"/>
</dbReference>
<protein>
    <submittedName>
        <fullName evidence="1">Uncharacterized protein</fullName>
    </submittedName>
</protein>
<proteinExistence type="predicted"/>
<gene>
    <name evidence="1" type="ORF">CHC_T00002937001</name>
</gene>
<dbReference type="RefSeq" id="XP_005714056.1">
    <property type="nucleotide sequence ID" value="XM_005713999.1"/>
</dbReference>
<dbReference type="EMBL" id="HG001679">
    <property type="protein sequence ID" value="CDF34237.1"/>
    <property type="molecule type" value="Genomic_DNA"/>
</dbReference>
<dbReference type="AlphaFoldDB" id="R7Q6R7"/>
<reference evidence="2" key="1">
    <citation type="journal article" date="2013" name="Proc. Natl. Acad. Sci. U.S.A.">
        <title>Genome structure and metabolic features in the red seaweed Chondrus crispus shed light on evolution of the Archaeplastida.</title>
        <authorList>
            <person name="Collen J."/>
            <person name="Porcel B."/>
            <person name="Carre W."/>
            <person name="Ball S.G."/>
            <person name="Chaparro C."/>
            <person name="Tonon T."/>
            <person name="Barbeyron T."/>
            <person name="Michel G."/>
            <person name="Noel B."/>
            <person name="Valentin K."/>
            <person name="Elias M."/>
            <person name="Artiguenave F."/>
            <person name="Arun A."/>
            <person name="Aury J.M."/>
            <person name="Barbosa-Neto J.F."/>
            <person name="Bothwell J.H."/>
            <person name="Bouget F.Y."/>
            <person name="Brillet L."/>
            <person name="Cabello-Hurtado F."/>
            <person name="Capella-Gutierrez S."/>
            <person name="Charrier B."/>
            <person name="Cladiere L."/>
            <person name="Cock J.M."/>
            <person name="Coelho S.M."/>
            <person name="Colleoni C."/>
            <person name="Czjzek M."/>
            <person name="Da Silva C."/>
            <person name="Delage L."/>
            <person name="Denoeud F."/>
            <person name="Deschamps P."/>
            <person name="Dittami S.M."/>
            <person name="Gabaldon T."/>
            <person name="Gachon C.M."/>
            <person name="Groisillier A."/>
            <person name="Herve C."/>
            <person name="Jabbari K."/>
            <person name="Katinka M."/>
            <person name="Kloareg B."/>
            <person name="Kowalczyk N."/>
            <person name="Labadie K."/>
            <person name="Leblanc C."/>
            <person name="Lopez P.J."/>
            <person name="McLachlan D.H."/>
            <person name="Meslet-Cladiere L."/>
            <person name="Moustafa A."/>
            <person name="Nehr Z."/>
            <person name="Nyvall Collen P."/>
            <person name="Panaud O."/>
            <person name="Partensky F."/>
            <person name="Poulain J."/>
            <person name="Rensing S.A."/>
            <person name="Rousvoal S."/>
            <person name="Samson G."/>
            <person name="Symeonidi A."/>
            <person name="Weissenbach J."/>
            <person name="Zambounis A."/>
            <person name="Wincker P."/>
            <person name="Boyen C."/>
        </authorList>
    </citation>
    <scope>NUCLEOTIDE SEQUENCE [LARGE SCALE GENOMIC DNA]</scope>
    <source>
        <strain evidence="2">cv. Stackhouse</strain>
    </source>
</reference>
<sequence>MKPSIRGRCLSGIWSELKSKSSCKGARQHGKVGWARFRRDLMSKGKWKSRLHTIASPQKSFSYFWAIHIISFQRCCRASLPTRFPK</sequence>
<dbReference type="GeneID" id="17321767"/>
<keyword evidence="2" id="KW-1185">Reference proteome</keyword>
<evidence type="ECO:0000313" key="1">
    <source>
        <dbReference type="EMBL" id="CDF34237.1"/>
    </source>
</evidence>
<accession>R7Q6R7</accession>